<sequence length="3081" mass="315970">MANATLLYVPQVIMALATSCMLASPCFVTYPGFPRSLEMGKPSPACASLEGLPITGTSIASPHVSIGSVTEACVADYSSRPHLDCSFSGHGSSLPGTMANATLLYVPQVMALATSCMLASPGFVTYPAFSRSLEMEKPSPACASLEGLPITGTSIASPHVSIGSGTEACVADYSSRPHLDCSFSGHGSSLPGTMANATLLYVPQVIMALATSCMLASPCFVTYPGFPRSLEMGNPSPACASLEGLPITGTSIASPHVSIGSGTEACVADYSSRPHLDCSFSGHGSSLPGTMANATLLYVPQVMALATSCMLASPGFVTYPAFSRSLEMEKPSPACASLEGLPITGTSIASPHVSIGSGTEACVADYSSRPHLDCSFSGHGSSLPGTMANATLLYVPQVIMALATSCMLASPCFVTYPGFPRSLEMGKPSPACASLEGLPITGTSIASPHVSIGSGTEACVADYSSRPHLDCSFSGHGSSLPGTMANATLLYVPQVIMALATSCMLASPCFVTYPGFSRSLEMENPSPACASLEGLPITGTSIASPHVSIGSGTEACVADYSSRPHLDCSFSGHGSSLPGTMANATLLYVPQVIMALATSCMLASPCFVTYPGFPRSLEMGKPSPACASLEGLPITGTSIASPHVSIGSVTEACVADYSSRPHLDCSFSGHGSSLPGTMANATLLYVPQVMALATSCMLASPGFVTYPAFSRSLEIEKPSPACASLEGLPITGTSIASPNVSSGSGTESCVADYSSRPHLDCSFSGHGSSLPGTMANATLLYVPQVIMALATSCMLASPCFVTYPGFPRSLEMGNPSPACASLEGLPITGTSIASPQVSIGSGTEACVADYSSRPHLDCSFSGHGSSLPGTMANATLLYVPQVMALATSCMLASPGFVTYPAFSRSLEMKKPSPACASLEGLPITGTSIASPHVSIGFGTEACVADYSSRPHLDCSFSGHGSSLPGTMANATLLYVPQVMALATSCMLASPGFVTYPAFSRSLEMEKPSPACASLEGLPITGTSIASPHVSIGFGTEACVADYSSRPHLDCSFSGQGSSLPGTMANATLLYVPQVIMALATSCMQASPCFVTYPGLPRSLEMGNPLPACASLEGLPITGTSIASPHVSIGSGTEACVADYSSRPHLDCSFSGHGSSLPGTMANATLLYVPQVMALATSCMLASPGFVTYPAFSRSLEMKKPSPACASLEGLPITGTSIASPHVSIGFGTEACVADYSSRPHLDCSFSGHGSSLPGTMANATLLYVPQVMALATSCMLASPGFVTYPAFSRSLEMEKPSPACASLEGLPITGTSIASPHVSIGFGTEACVADYSSRPHLDCSFSGHGSSLPGTMANATLLYVPQVIMALATSCMQASPCFVTYPGLPRSLEMGNPLPACASLEGLPNIGTSIASPHVSIGSDTEACVADYSSRPHLDCSFSGHGSSLPGTMANATLLYVPQVIMALATSCMLASPRFVTYPGFSRSLEMEKPSPACALLEGLPITGTSIASPHVSIGSGTEACVAEYLSRPHIDCSFSGHGSGLHGTMVNATLLYVPQVIMAPATSCMPASPCFVTYPGFSRSLEMEKPSPECASLEGLPITGTSIALPHVSIGSGTEACVADYSSRPHLDCSFSGHGSSLPGTMANATLLYVPQVIMALATSCMLASPCFVTYPGFPRSLEMGNPSPACASLEGLPITGTSIASPHVSIGSGTEACVADYSSRPHLDCSFSGHGSSLPGTMANATLLYVPQVIMAPATSFMLASPCFVTYPGFSRSLEMGKPSPACASLEGLHITGTSIASPHVSIESETEACVPDYSSRPHLDCSFSGHGSSLPGTMANATLLYVPQVMAPATSCMLASPGFVTYPASSRSLEMEKPSPACASLEGLPITGTSIASPHVSIGSGTEACVADYSSRPHLDCSFSGHGSSLPGTMANATLLYVPQDIMAPATSCMLASPCFVTYPGFSRSLEMEKPSPACASLEGLPINGTSFASPNVSIGSGTEACVADYLSNPHLDCSFSGHGSSLPGTMANATLLYVPQVIMAPATSCMLASPCFVTYPAFSRSLEMEKPSPACASLEGLPITGTSIASPHVSIGSGTEACVADYSSRPHLDCCFSGHGCSLPGTMANATLLYVPQVIMALATSCMLASPCFVTYPGFPRSLEMGNPSPACASLEGLPITGTSIASPHVSIGSGTEACVADYSSRPHLDCSFSGHGSSLPGTMANATLLYVPQVMALATSCMLASPGFVTYPAFSRSLEMEKPSPACASLEGLPITGTSIASPHVSIGSGTEACVADYSSRPHLDCSFSGHGSSLPGSMANANLLYVPQVIMALATSCMLASPCFVTYPGFPRSLEMGNPSPACASLEGLPNTGTSIASPHVSIGSGTKACVADYSSRPHLDCSFSGHGSSLPGTMANATLLYVPQVMALATSCMLASPCFVTYPGFSRSLEMENPSPACASLEGLPITGTSIASPHVSIGFGTEACVADYSSRPHLDCSFSGHGSSLPGTMANATLLYVPQVMALATSCMLASPGFVTYPAFSRSLEMEKPSPACASLEGLPITGTSIASPHVSIGFGTEACVADYSSRPHLDCSFSGHGSSLPGTMANATLLYVPQVIMALATSCMQASPCFVTYPGLPRSLEMGNPLPACASLEGLPNIGTSIASPHVSIGSDTEACVADYSSRPHLDCSFSGHGSSLPGTMANATLLYVPQVIMALATSCMLASPRFVTYPGFSRSLEMEKPSPACALLEGLPITGTSIASPHVSIGSGTEACVAEYLSRPHIDCSFSGHGSGLHGTMVNATLLYVPQVIMAPATSCMPASPCFVTYPGFSRSLEMEKPSPECASLEGLPITGTSIALPHVSIGSGTEACVADYSSRPHLDCSFSGHGSSLPGTMANATLLYVPQVIMALATSCMLASPCFVTYPGFPRSLEMGNPSPACASLEGLPITGTSIASPHVSIGSGTEACVADYSSRPHLDCSFSGHGSSLPGYGTGNVLHAGLAGLRDLPRFFTVTGNGKTLTCVRIVGRTTYHRHFYRLATRVDRIWDGSLRGRLLKQATSRLQFQWTLEQPSRHHG</sequence>
<comment type="caution">
    <text evidence="2">The sequence shown here is derived from an EMBL/GenBank/DDBJ whole genome shotgun (WGS) entry which is preliminary data.</text>
</comment>
<dbReference type="EMBL" id="JARKHS020003796">
    <property type="protein sequence ID" value="KAK8785208.1"/>
    <property type="molecule type" value="Genomic_DNA"/>
</dbReference>
<accession>A0AAQ4FEY2</accession>
<keyword evidence="1" id="KW-1133">Transmembrane helix</keyword>
<protein>
    <submittedName>
        <fullName evidence="2">Uncharacterized protein</fullName>
    </submittedName>
</protein>
<evidence type="ECO:0000256" key="1">
    <source>
        <dbReference type="SAM" id="Phobius"/>
    </source>
</evidence>
<proteinExistence type="predicted"/>
<keyword evidence="1" id="KW-0472">Membrane</keyword>
<name>A0AAQ4FEY2_AMBAM</name>
<organism evidence="2 3">
    <name type="scientific">Amblyomma americanum</name>
    <name type="common">Lone star tick</name>
    <dbReference type="NCBI Taxonomy" id="6943"/>
    <lineage>
        <taxon>Eukaryota</taxon>
        <taxon>Metazoa</taxon>
        <taxon>Ecdysozoa</taxon>
        <taxon>Arthropoda</taxon>
        <taxon>Chelicerata</taxon>
        <taxon>Arachnida</taxon>
        <taxon>Acari</taxon>
        <taxon>Parasitiformes</taxon>
        <taxon>Ixodida</taxon>
        <taxon>Ixodoidea</taxon>
        <taxon>Ixodidae</taxon>
        <taxon>Amblyomminae</taxon>
        <taxon>Amblyomma</taxon>
    </lineage>
</organism>
<gene>
    <name evidence="2" type="ORF">V5799_008427</name>
</gene>
<feature type="transmembrane region" description="Helical" evidence="1">
    <location>
        <begin position="12"/>
        <end position="33"/>
    </location>
</feature>
<evidence type="ECO:0000313" key="2">
    <source>
        <dbReference type="EMBL" id="KAK8785208.1"/>
    </source>
</evidence>
<keyword evidence="3" id="KW-1185">Reference proteome</keyword>
<reference evidence="2 3" key="1">
    <citation type="journal article" date="2023" name="Arcadia Sci">
        <title>De novo assembly of a long-read Amblyomma americanum tick genome.</title>
        <authorList>
            <person name="Chou S."/>
            <person name="Poskanzer K.E."/>
            <person name="Rollins M."/>
            <person name="Thuy-Boun P.S."/>
        </authorList>
    </citation>
    <scope>NUCLEOTIDE SEQUENCE [LARGE SCALE GENOMIC DNA]</scope>
    <source>
        <strain evidence="2">F_SG_1</strain>
        <tissue evidence="2">Salivary glands</tissue>
    </source>
</reference>
<evidence type="ECO:0000313" key="3">
    <source>
        <dbReference type="Proteomes" id="UP001321473"/>
    </source>
</evidence>
<dbReference type="Proteomes" id="UP001321473">
    <property type="component" value="Unassembled WGS sequence"/>
</dbReference>
<keyword evidence="1" id="KW-0812">Transmembrane</keyword>